<keyword evidence="2" id="KW-1185">Reference proteome</keyword>
<organism evidence="1 2">
    <name type="scientific">Nezara viridula</name>
    <name type="common">Southern green stink bug</name>
    <name type="synonym">Cimex viridulus</name>
    <dbReference type="NCBI Taxonomy" id="85310"/>
    <lineage>
        <taxon>Eukaryota</taxon>
        <taxon>Metazoa</taxon>
        <taxon>Ecdysozoa</taxon>
        <taxon>Arthropoda</taxon>
        <taxon>Hexapoda</taxon>
        <taxon>Insecta</taxon>
        <taxon>Pterygota</taxon>
        <taxon>Neoptera</taxon>
        <taxon>Paraneoptera</taxon>
        <taxon>Hemiptera</taxon>
        <taxon>Heteroptera</taxon>
        <taxon>Panheteroptera</taxon>
        <taxon>Pentatomomorpha</taxon>
        <taxon>Pentatomoidea</taxon>
        <taxon>Pentatomidae</taxon>
        <taxon>Pentatominae</taxon>
        <taxon>Nezara</taxon>
    </lineage>
</organism>
<dbReference type="EMBL" id="OV725077">
    <property type="protein sequence ID" value="CAH1392098.1"/>
    <property type="molecule type" value="Genomic_DNA"/>
</dbReference>
<name>A0A9P0GZP5_NEZVI</name>
<protein>
    <submittedName>
        <fullName evidence="1">Uncharacterized protein</fullName>
    </submittedName>
</protein>
<accession>A0A9P0GZP5</accession>
<dbReference type="Proteomes" id="UP001152798">
    <property type="component" value="Chromosome 1"/>
</dbReference>
<evidence type="ECO:0000313" key="2">
    <source>
        <dbReference type="Proteomes" id="UP001152798"/>
    </source>
</evidence>
<dbReference type="AlphaFoldDB" id="A0A9P0GZP5"/>
<proteinExistence type="predicted"/>
<reference evidence="1" key="1">
    <citation type="submission" date="2022-01" db="EMBL/GenBank/DDBJ databases">
        <authorList>
            <person name="King R."/>
        </authorList>
    </citation>
    <scope>NUCLEOTIDE SEQUENCE</scope>
</reference>
<sequence>MPGGGIKPGTVMSWRAHDLMCGQLIGPAYVGVGTGVATLVIGTVCRDVEGKLNDHRRRRFLRSVRYETATTEQALYNAPLAFLSIFVCQCFCNMEENQYGS</sequence>
<gene>
    <name evidence="1" type="ORF">NEZAVI_LOCUS2983</name>
</gene>
<evidence type="ECO:0000313" key="1">
    <source>
        <dbReference type="EMBL" id="CAH1392098.1"/>
    </source>
</evidence>